<dbReference type="InterPro" id="IPR011621">
    <property type="entry name" value="Metal-dep_PHydrolase_7TM_intra"/>
</dbReference>
<reference evidence="4 5" key="1">
    <citation type="submission" date="2017-05" db="EMBL/GenBank/DDBJ databases">
        <title>Vagococcus spp. assemblies.</title>
        <authorList>
            <person name="Gulvik C.A."/>
        </authorList>
    </citation>
    <scope>NUCLEOTIDE SEQUENCE [LARGE SCALE GENOMIC DNA]</scope>
    <source>
        <strain evidence="4 5">LMG 24798</strain>
    </source>
</reference>
<dbReference type="OrthoDB" id="9806952at2"/>
<dbReference type="InterPro" id="IPR011624">
    <property type="entry name" value="Metal-dep_PHydrolase_7TM_extra"/>
</dbReference>
<name>A0A430AY25_9ENTE</name>
<dbReference type="Pfam" id="PF07697">
    <property type="entry name" value="7TMR-HDED"/>
    <property type="match status" value="1"/>
</dbReference>
<dbReference type="PANTHER" id="PTHR36442">
    <property type="entry name" value="CYCLIC-DI-AMP PHOSPHODIESTERASE PGPH"/>
    <property type="match status" value="1"/>
</dbReference>
<dbReference type="Proteomes" id="UP000286773">
    <property type="component" value="Unassembled WGS sequence"/>
</dbReference>
<dbReference type="Pfam" id="PF01966">
    <property type="entry name" value="HD"/>
    <property type="match status" value="1"/>
</dbReference>
<keyword evidence="1" id="KW-0175">Coiled coil</keyword>
<keyword evidence="2" id="KW-0812">Transmembrane</keyword>
<evidence type="ECO:0000256" key="2">
    <source>
        <dbReference type="SAM" id="Phobius"/>
    </source>
</evidence>
<dbReference type="AlphaFoldDB" id="A0A430AY25"/>
<feature type="transmembrane region" description="Helical" evidence="2">
    <location>
        <begin position="424"/>
        <end position="442"/>
    </location>
</feature>
<keyword evidence="2" id="KW-0472">Membrane</keyword>
<keyword evidence="5" id="KW-1185">Reference proteome</keyword>
<feature type="transmembrane region" description="Helical" evidence="2">
    <location>
        <begin position="348"/>
        <end position="367"/>
    </location>
</feature>
<evidence type="ECO:0000313" key="5">
    <source>
        <dbReference type="Proteomes" id="UP000286773"/>
    </source>
</evidence>
<evidence type="ECO:0000313" key="4">
    <source>
        <dbReference type="EMBL" id="RSU12963.1"/>
    </source>
</evidence>
<dbReference type="EMBL" id="NGKC01000004">
    <property type="protein sequence ID" value="RSU12963.1"/>
    <property type="molecule type" value="Genomic_DNA"/>
</dbReference>
<organism evidence="4 5">
    <name type="scientific">Vagococcus acidifermentans</name>
    <dbReference type="NCBI Taxonomy" id="564710"/>
    <lineage>
        <taxon>Bacteria</taxon>
        <taxon>Bacillati</taxon>
        <taxon>Bacillota</taxon>
        <taxon>Bacilli</taxon>
        <taxon>Lactobacillales</taxon>
        <taxon>Enterococcaceae</taxon>
        <taxon>Vagococcus</taxon>
    </lineage>
</organism>
<dbReference type="InterPro" id="IPR006674">
    <property type="entry name" value="HD_domain"/>
</dbReference>
<dbReference type="InterPro" id="IPR052722">
    <property type="entry name" value="PgpH_phosphodiesterase"/>
</dbReference>
<feature type="transmembrane region" description="Helical" evidence="2">
    <location>
        <begin position="287"/>
        <end position="309"/>
    </location>
</feature>
<feature type="transmembrane region" description="Helical" evidence="2">
    <location>
        <begin position="321"/>
        <end position="342"/>
    </location>
</feature>
<dbReference type="RefSeq" id="WP_126813141.1">
    <property type="nucleotide sequence ID" value="NZ_NGKC01000004.1"/>
</dbReference>
<dbReference type="CDD" id="cd00077">
    <property type="entry name" value="HDc"/>
    <property type="match status" value="1"/>
</dbReference>
<dbReference type="SMART" id="SM00471">
    <property type="entry name" value="HDc"/>
    <property type="match status" value="1"/>
</dbReference>
<dbReference type="InterPro" id="IPR003607">
    <property type="entry name" value="HD/PDEase_dom"/>
</dbReference>
<comment type="caution">
    <text evidence="4">The sequence shown here is derived from an EMBL/GenBank/DDBJ whole genome shotgun (WGS) entry which is preliminary data.</text>
</comment>
<keyword evidence="2" id="KW-1133">Transmembrane helix</keyword>
<feature type="domain" description="HD/PDEase" evidence="3">
    <location>
        <begin position="506"/>
        <end position="662"/>
    </location>
</feature>
<accession>A0A430AY25</accession>
<feature type="transmembrane region" description="Helical" evidence="2">
    <location>
        <begin position="454"/>
        <end position="477"/>
    </location>
</feature>
<gene>
    <name evidence="4" type="ORF">CBF27_05345</name>
</gene>
<dbReference type="Pfam" id="PF07698">
    <property type="entry name" value="7TM-7TMR_HD"/>
    <property type="match status" value="1"/>
</dbReference>
<dbReference type="SUPFAM" id="SSF109604">
    <property type="entry name" value="HD-domain/PDEase-like"/>
    <property type="match status" value="1"/>
</dbReference>
<proteinExistence type="predicted"/>
<feature type="transmembrane region" description="Helical" evidence="2">
    <location>
        <begin position="379"/>
        <end position="404"/>
    </location>
</feature>
<evidence type="ECO:0000259" key="3">
    <source>
        <dbReference type="SMART" id="SM00471"/>
    </source>
</evidence>
<dbReference type="PANTHER" id="PTHR36442:SF1">
    <property type="entry name" value="CYCLIC-DI-AMP PHOSPHODIESTERASE PGPH"/>
    <property type="match status" value="1"/>
</dbReference>
<dbReference type="InterPro" id="IPR006675">
    <property type="entry name" value="HDIG_dom"/>
</dbReference>
<evidence type="ECO:0000256" key="1">
    <source>
        <dbReference type="SAM" id="Coils"/>
    </source>
</evidence>
<feature type="coiled-coil region" evidence="1">
    <location>
        <begin position="48"/>
        <end position="75"/>
    </location>
</feature>
<dbReference type="NCBIfam" id="TIGR00277">
    <property type="entry name" value="HDIG"/>
    <property type="match status" value="1"/>
</dbReference>
<dbReference type="Gene3D" id="1.10.3210.10">
    <property type="entry name" value="Hypothetical protein af1432"/>
    <property type="match status" value="1"/>
</dbReference>
<sequence length="732" mass="82838">MNAKIDKTMKMLGKYYIPLILAVFSVVSFLFGASSIYQKNLNIREGQLADETIRANKTVENKEETEEKRRLAEEAVVPEYTFNANKAADQQDLINRLFGLVNEVNAEAKKKYDEAKQNAKDKEVVTEPSIEEKMAMLKSKLESISQDDMAFFQSFQDAFYKQLLNFSSSDLKTLQEKSLDIVEEAMARHIRQSTLESEMQRAKDQIQYLGVSSELQQAIRIIVNSSIVVNEVANEKATEQLRKNARENVQPVMIYQGEIIVRESEQIDAKAMKKIKLLGLNQQTTSIIPMISLACLIVLQLFLLMILLKPQSNQAKMKRDVTFYTLSMTIAIVLMKLLQILQNDTFDYIALLFPVAFVPLMLIIFISRRTGMLASIFQGIFAIFIFYDLAGTTALLSIAMNYAFNGVMATFLDKKRIGYQLKQASLLLIIVPTVFTAILLTYQGLNFFDSRTLTSILCSALGGSFAFLLSIGLHPYVELLVTDDSVIVLNELSNPNHPLLKRLLQEAPGTYHHSMMVASLSANAVAEIGGRTLLTRVACYYHDIGKIKHANFFVENLPTGAENPHKFLLPGDSKEIIFSHVTEGVKILKKEQMPQFVIDVCQQHHGTTLMRYFYVKAEERDPNVKEESYRYPGPKPQSREAGVVNIADSAEAAVRAMDNPTNEKIKEFLHDLIKSRLEDGQLNETGLTLNELEKVEKSLYDGLCSSFHSRIKYPKMKSEAERMKQEQEERGL</sequence>
<protein>
    <recommendedName>
        <fullName evidence="3">HD/PDEase domain-containing protein</fullName>
    </recommendedName>
</protein>